<comment type="caution">
    <text evidence="1">The sequence shown here is derived from an EMBL/GenBank/DDBJ whole genome shotgun (WGS) entry which is preliminary data.</text>
</comment>
<evidence type="ECO:0000313" key="2">
    <source>
        <dbReference type="Proteomes" id="UP001629392"/>
    </source>
</evidence>
<evidence type="ECO:0000313" key="1">
    <source>
        <dbReference type="EMBL" id="MFM0716005.1"/>
    </source>
</evidence>
<protein>
    <submittedName>
        <fullName evidence="1">Uncharacterized protein</fullName>
    </submittedName>
</protein>
<organism evidence="1 2">
    <name type="scientific">Paraburkholderia strydomiana</name>
    <dbReference type="NCBI Taxonomy" id="1245417"/>
    <lineage>
        <taxon>Bacteria</taxon>
        <taxon>Pseudomonadati</taxon>
        <taxon>Pseudomonadota</taxon>
        <taxon>Betaproteobacteria</taxon>
        <taxon>Burkholderiales</taxon>
        <taxon>Burkholderiaceae</taxon>
        <taxon>Paraburkholderia</taxon>
    </lineage>
</organism>
<name>A0ABW9EAB3_9BURK</name>
<proteinExistence type="predicted"/>
<gene>
    <name evidence="1" type="ORF">PQQ73_06675</name>
</gene>
<sequence length="72" mass="7809">MTDAAAHHPMFHSTLMRKAGATLDERPGTPGYYAFTTGVDAAGVEHVFLQQPPATADLARSLRLIFCISNTY</sequence>
<dbReference type="RefSeq" id="WP_408140870.1">
    <property type="nucleotide sequence ID" value="NZ_JAQQCL010000003.1"/>
</dbReference>
<dbReference type="EMBL" id="JAQQCL010000003">
    <property type="protein sequence ID" value="MFM0716005.1"/>
    <property type="molecule type" value="Genomic_DNA"/>
</dbReference>
<dbReference type="Proteomes" id="UP001629392">
    <property type="component" value="Unassembled WGS sequence"/>
</dbReference>
<accession>A0ABW9EAB3</accession>
<keyword evidence="2" id="KW-1185">Reference proteome</keyword>
<reference evidence="1 2" key="1">
    <citation type="journal article" date="2024" name="Chem. Sci.">
        <title>Discovery of megapolipeptins by genome mining of a Burkholderiales bacteria collection.</title>
        <authorList>
            <person name="Paulo B.S."/>
            <person name="Recchia M.J.J."/>
            <person name="Lee S."/>
            <person name="Fergusson C.H."/>
            <person name="Romanowski S.B."/>
            <person name="Hernandez A."/>
            <person name="Krull N."/>
            <person name="Liu D.Y."/>
            <person name="Cavanagh H."/>
            <person name="Bos A."/>
            <person name="Gray C.A."/>
            <person name="Murphy B.T."/>
            <person name="Linington R.G."/>
            <person name="Eustaquio A.S."/>
        </authorList>
    </citation>
    <scope>NUCLEOTIDE SEQUENCE [LARGE SCALE GENOMIC DNA]</scope>
    <source>
        <strain evidence="1 2">RL17-350-BIC-E</strain>
    </source>
</reference>